<evidence type="ECO:0000313" key="2">
    <source>
        <dbReference type="Proteomes" id="UP000676565"/>
    </source>
</evidence>
<dbReference type="EMBL" id="JAGKQQ010000001">
    <property type="protein sequence ID" value="MBP3955759.1"/>
    <property type="molecule type" value="Genomic_DNA"/>
</dbReference>
<gene>
    <name evidence="1" type="ORF">J8F10_10740</name>
</gene>
<keyword evidence="2" id="KW-1185">Reference proteome</keyword>
<accession>A0ABS5BQ09</accession>
<organism evidence="1 2">
    <name type="scientific">Gemmata palustris</name>
    <dbReference type="NCBI Taxonomy" id="2822762"/>
    <lineage>
        <taxon>Bacteria</taxon>
        <taxon>Pseudomonadati</taxon>
        <taxon>Planctomycetota</taxon>
        <taxon>Planctomycetia</taxon>
        <taxon>Gemmatales</taxon>
        <taxon>Gemmataceae</taxon>
        <taxon>Gemmata</taxon>
    </lineage>
</organism>
<dbReference type="RefSeq" id="WP_210653819.1">
    <property type="nucleotide sequence ID" value="NZ_JAGKQQ010000001.1"/>
</dbReference>
<sequence>MADTDKPEVARPTEDVYCWLEAESSIMLKATTRFGDPVELTADDARAIAATLTALAERLEPLTDKRA</sequence>
<dbReference type="Proteomes" id="UP000676565">
    <property type="component" value="Unassembled WGS sequence"/>
</dbReference>
<reference evidence="1 2" key="1">
    <citation type="submission" date="2021-04" db="EMBL/GenBank/DDBJ databases">
        <authorList>
            <person name="Ivanova A."/>
        </authorList>
    </citation>
    <scope>NUCLEOTIDE SEQUENCE [LARGE SCALE GENOMIC DNA]</scope>
    <source>
        <strain evidence="1 2">G18</strain>
    </source>
</reference>
<comment type="caution">
    <text evidence="1">The sequence shown here is derived from an EMBL/GenBank/DDBJ whole genome shotgun (WGS) entry which is preliminary data.</text>
</comment>
<proteinExistence type="predicted"/>
<evidence type="ECO:0000313" key="1">
    <source>
        <dbReference type="EMBL" id="MBP3955759.1"/>
    </source>
</evidence>
<protein>
    <submittedName>
        <fullName evidence="1">Uncharacterized protein</fullName>
    </submittedName>
</protein>
<name>A0ABS5BQ09_9BACT</name>